<sequence>MKTYLKLAWHSLLKNPFFSFIILFGISITIMVVLFVGSLLDTGYGSHGVYKNIDRILIAPQLTVKRTGKKGISNSGFSYKAYKDHISKMTTPIVMGVTKNQWRNNLYYKDLSLSKISCKSIDENFTKIFPLEFIIGRPFTKEDLDERRKVVIITEGIAESLFNKEEDALGKKIKTSSEVYEIVGVVKNVNEMRRQAGADIYIPLNIYLKENEDWHVFLGSSTIFMKFDDKEDMIAGQEEFQQIMNSMPIDSQKNEEKLSAKILTEKGWLIDNMLDIEEEKLFYVYLSLIAFFVMFIPALSLINLNITRTSERTAEMGIRKAFGASSTDLFKQLIIENVFTTFIGGVIGTILTFFVIYLFNTYNLIGFGNNYDLEINFTLLIYGVFCTLFFSILSGFYPALKIANFGIIHSLKNDKQ</sequence>
<evidence type="ECO:0000313" key="9">
    <source>
        <dbReference type="EMBL" id="QWG10291.1"/>
    </source>
</evidence>
<keyword evidence="2" id="KW-1003">Cell membrane</keyword>
<evidence type="ECO:0000256" key="2">
    <source>
        <dbReference type="ARBA" id="ARBA00022475"/>
    </source>
</evidence>
<dbReference type="Proteomes" id="UP000682802">
    <property type="component" value="Chromosome 2"/>
</dbReference>
<gene>
    <name evidence="9" type="ORF">KM029_21650</name>
</gene>
<organism evidence="9 10">
    <name type="scientific">Flammeovirga kamogawensis</name>
    <dbReference type="NCBI Taxonomy" id="373891"/>
    <lineage>
        <taxon>Bacteria</taxon>
        <taxon>Pseudomonadati</taxon>
        <taxon>Bacteroidota</taxon>
        <taxon>Cytophagia</taxon>
        <taxon>Cytophagales</taxon>
        <taxon>Flammeovirgaceae</taxon>
        <taxon>Flammeovirga</taxon>
    </lineage>
</organism>
<feature type="domain" description="ABC3 transporter permease C-terminal" evidence="7">
    <location>
        <begin position="288"/>
        <end position="405"/>
    </location>
</feature>
<reference evidence="9 10" key="1">
    <citation type="submission" date="2021-05" db="EMBL/GenBank/DDBJ databases">
        <title>Comparative genomic studies on the polysaccharide-degrading batcterial strains of the Flammeovirga genus.</title>
        <authorList>
            <person name="Zewei F."/>
            <person name="Zheng Z."/>
            <person name="Yu L."/>
            <person name="Ruyue G."/>
            <person name="Yanhong M."/>
            <person name="Yuanyuan C."/>
            <person name="Jingyan G."/>
            <person name="Wenjun H."/>
        </authorList>
    </citation>
    <scope>NUCLEOTIDE SEQUENCE [LARGE SCALE GENOMIC DNA]</scope>
    <source>
        <strain evidence="9 10">YS10</strain>
    </source>
</reference>
<feature type="transmembrane region" description="Helical" evidence="6">
    <location>
        <begin position="282"/>
        <end position="302"/>
    </location>
</feature>
<dbReference type="EMBL" id="CP076129">
    <property type="protein sequence ID" value="QWG10291.1"/>
    <property type="molecule type" value="Genomic_DNA"/>
</dbReference>
<evidence type="ECO:0000256" key="4">
    <source>
        <dbReference type="ARBA" id="ARBA00022989"/>
    </source>
</evidence>
<dbReference type="InterPro" id="IPR003838">
    <property type="entry name" value="ABC3_permease_C"/>
</dbReference>
<dbReference type="Pfam" id="PF02687">
    <property type="entry name" value="FtsX"/>
    <property type="match status" value="1"/>
</dbReference>
<protein>
    <submittedName>
        <fullName evidence="9">ABC transporter permease</fullName>
    </submittedName>
</protein>
<keyword evidence="5 6" id="KW-0472">Membrane</keyword>
<keyword evidence="3 6" id="KW-0812">Transmembrane</keyword>
<dbReference type="PANTHER" id="PTHR30572:SF18">
    <property type="entry name" value="ABC-TYPE MACROLIDE FAMILY EXPORT SYSTEM PERMEASE COMPONENT 2"/>
    <property type="match status" value="1"/>
</dbReference>
<name>A0ABX8H2Z9_9BACT</name>
<comment type="subcellular location">
    <subcellularLocation>
        <location evidence="1">Cell membrane</location>
        <topology evidence="1">Multi-pass membrane protein</topology>
    </subcellularLocation>
</comment>
<feature type="transmembrane region" description="Helical" evidence="6">
    <location>
        <begin position="338"/>
        <end position="359"/>
    </location>
</feature>
<keyword evidence="10" id="KW-1185">Reference proteome</keyword>
<dbReference type="InterPro" id="IPR025857">
    <property type="entry name" value="MacB_PCD"/>
</dbReference>
<dbReference type="RefSeq" id="WP_144075897.1">
    <property type="nucleotide sequence ID" value="NZ_CP076129.1"/>
</dbReference>
<accession>A0ABX8H2Z9</accession>
<evidence type="ECO:0000256" key="5">
    <source>
        <dbReference type="ARBA" id="ARBA00023136"/>
    </source>
</evidence>
<feature type="transmembrane region" description="Helical" evidence="6">
    <location>
        <begin position="20"/>
        <end position="40"/>
    </location>
</feature>
<proteinExistence type="predicted"/>
<evidence type="ECO:0000256" key="3">
    <source>
        <dbReference type="ARBA" id="ARBA00022692"/>
    </source>
</evidence>
<feature type="domain" description="MacB-like periplasmic core" evidence="8">
    <location>
        <begin position="19"/>
        <end position="242"/>
    </location>
</feature>
<dbReference type="Pfam" id="PF12704">
    <property type="entry name" value="MacB_PCD"/>
    <property type="match status" value="1"/>
</dbReference>
<feature type="transmembrane region" description="Helical" evidence="6">
    <location>
        <begin position="379"/>
        <end position="400"/>
    </location>
</feature>
<evidence type="ECO:0000259" key="8">
    <source>
        <dbReference type="Pfam" id="PF12704"/>
    </source>
</evidence>
<evidence type="ECO:0000259" key="7">
    <source>
        <dbReference type="Pfam" id="PF02687"/>
    </source>
</evidence>
<evidence type="ECO:0000256" key="1">
    <source>
        <dbReference type="ARBA" id="ARBA00004651"/>
    </source>
</evidence>
<keyword evidence="4 6" id="KW-1133">Transmembrane helix</keyword>
<dbReference type="PANTHER" id="PTHR30572">
    <property type="entry name" value="MEMBRANE COMPONENT OF TRANSPORTER-RELATED"/>
    <property type="match status" value="1"/>
</dbReference>
<evidence type="ECO:0000256" key="6">
    <source>
        <dbReference type="SAM" id="Phobius"/>
    </source>
</evidence>
<evidence type="ECO:0000313" key="10">
    <source>
        <dbReference type="Proteomes" id="UP000682802"/>
    </source>
</evidence>
<dbReference type="InterPro" id="IPR050250">
    <property type="entry name" value="Macrolide_Exporter_MacB"/>
</dbReference>